<dbReference type="Proteomes" id="UP000424527">
    <property type="component" value="Unassembled WGS sequence"/>
</dbReference>
<dbReference type="Gene3D" id="3.40.50.1460">
    <property type="match status" value="1"/>
</dbReference>
<dbReference type="InterPro" id="IPR001875">
    <property type="entry name" value="DED_dom"/>
</dbReference>
<evidence type="ECO:0000313" key="7">
    <source>
        <dbReference type="EMBL" id="KAE8299414.1"/>
    </source>
</evidence>
<dbReference type="GO" id="GO:0006508">
    <property type="term" value="P:proteolysis"/>
    <property type="evidence" value="ECO:0007669"/>
    <property type="project" value="InterPro"/>
</dbReference>
<dbReference type="SUPFAM" id="SSF52129">
    <property type="entry name" value="Caspase-like"/>
    <property type="match status" value="1"/>
</dbReference>
<dbReference type="GO" id="GO:0006915">
    <property type="term" value="P:apoptotic process"/>
    <property type="evidence" value="ECO:0007669"/>
    <property type="project" value="UniProtKB-KW"/>
</dbReference>
<evidence type="ECO:0000259" key="5">
    <source>
        <dbReference type="PROSITE" id="PS50168"/>
    </source>
</evidence>
<organism evidence="7 8">
    <name type="scientific">Larimichthys crocea</name>
    <name type="common">Large yellow croaker</name>
    <name type="synonym">Pseudosciaena crocea</name>
    <dbReference type="NCBI Taxonomy" id="215358"/>
    <lineage>
        <taxon>Eukaryota</taxon>
        <taxon>Metazoa</taxon>
        <taxon>Chordata</taxon>
        <taxon>Craniata</taxon>
        <taxon>Vertebrata</taxon>
        <taxon>Euteleostomi</taxon>
        <taxon>Actinopterygii</taxon>
        <taxon>Neopterygii</taxon>
        <taxon>Teleostei</taxon>
        <taxon>Neoteleostei</taxon>
        <taxon>Acanthomorphata</taxon>
        <taxon>Eupercaria</taxon>
        <taxon>Sciaenidae</taxon>
        <taxon>Larimichthys</taxon>
    </lineage>
</organism>
<dbReference type="PROSITE" id="PS50168">
    <property type="entry name" value="DED"/>
    <property type="match status" value="2"/>
</dbReference>
<name>A0A6G0J747_LARCR</name>
<evidence type="ECO:0000259" key="6">
    <source>
        <dbReference type="PROSITE" id="PS50208"/>
    </source>
</evidence>
<dbReference type="InterPro" id="IPR011029">
    <property type="entry name" value="DEATH-like_dom_sf"/>
</dbReference>
<protein>
    <submittedName>
        <fullName evidence="7">CASP8 and FADD-like apoptosis regulator Caspase-like protein</fullName>
    </submittedName>
</protein>
<dbReference type="InterPro" id="IPR001309">
    <property type="entry name" value="Pept_C14_p20"/>
</dbReference>
<comment type="similarity">
    <text evidence="1">Belongs to the peptidase C14A family.</text>
</comment>
<dbReference type="FunFam" id="1.10.533.10:FF:000016">
    <property type="entry name" value="CASP8 and FADD-like apoptosis regulator"/>
    <property type="match status" value="1"/>
</dbReference>
<proteinExistence type="inferred from homology"/>
<dbReference type="InterPro" id="IPR011600">
    <property type="entry name" value="Pept_C14_caspase"/>
</dbReference>
<comment type="caution">
    <text evidence="7">The sequence shown here is derived from an EMBL/GenBank/DDBJ whole genome shotgun (WGS) entry which is preliminary data.</text>
</comment>
<keyword evidence="3" id="KW-0677">Repeat</keyword>
<evidence type="ECO:0000256" key="4">
    <source>
        <dbReference type="SAM" id="MobiDB-lite"/>
    </source>
</evidence>
<dbReference type="Pfam" id="PF01335">
    <property type="entry name" value="DED"/>
    <property type="match status" value="1"/>
</dbReference>
<keyword evidence="8" id="KW-1185">Reference proteome</keyword>
<dbReference type="InterPro" id="IPR029030">
    <property type="entry name" value="Caspase-like_dom_sf"/>
</dbReference>
<dbReference type="AlphaFoldDB" id="A0A6G0J747"/>
<feature type="region of interest" description="Disordered" evidence="4">
    <location>
        <begin position="186"/>
        <end position="212"/>
    </location>
</feature>
<dbReference type="SMART" id="SM00115">
    <property type="entry name" value="CASc"/>
    <property type="match status" value="1"/>
</dbReference>
<reference evidence="7 8" key="1">
    <citation type="submission" date="2019-07" db="EMBL/GenBank/DDBJ databases">
        <title>Chromosome genome assembly for large yellow croaker.</title>
        <authorList>
            <person name="Xiao S."/>
        </authorList>
    </citation>
    <scope>NUCLEOTIDE SEQUENCE [LARGE SCALE GENOMIC DNA]</scope>
    <source>
        <strain evidence="7">JMULYC20181020</strain>
        <tissue evidence="7">Muscle</tissue>
    </source>
</reference>
<dbReference type="Gene3D" id="1.10.533.10">
    <property type="entry name" value="Death Domain, Fas"/>
    <property type="match status" value="2"/>
</dbReference>
<dbReference type="Pfam" id="PF00656">
    <property type="entry name" value="Peptidase_C14"/>
    <property type="match status" value="1"/>
</dbReference>
<dbReference type="GO" id="GO:0042981">
    <property type="term" value="P:regulation of apoptotic process"/>
    <property type="evidence" value="ECO:0007669"/>
    <property type="project" value="InterPro"/>
</dbReference>
<evidence type="ECO:0000256" key="3">
    <source>
        <dbReference type="ARBA" id="ARBA00022737"/>
    </source>
</evidence>
<keyword evidence="2" id="KW-0053">Apoptosis</keyword>
<dbReference type="InterPro" id="IPR015917">
    <property type="entry name" value="Pept_C14A"/>
</dbReference>
<feature type="domain" description="Caspase family p20" evidence="6">
    <location>
        <begin position="258"/>
        <end position="354"/>
    </location>
</feature>
<evidence type="ECO:0000256" key="1">
    <source>
        <dbReference type="ARBA" id="ARBA00010134"/>
    </source>
</evidence>
<evidence type="ECO:0000313" key="8">
    <source>
        <dbReference type="Proteomes" id="UP000424527"/>
    </source>
</evidence>
<dbReference type="GO" id="GO:0004197">
    <property type="term" value="F:cysteine-type endopeptidase activity"/>
    <property type="evidence" value="ECO:0007669"/>
    <property type="project" value="InterPro"/>
</dbReference>
<accession>A0A6G0J747</accession>
<dbReference type="SMART" id="SM00031">
    <property type="entry name" value="DED"/>
    <property type="match status" value="1"/>
</dbReference>
<dbReference type="EMBL" id="REGW02000002">
    <property type="protein sequence ID" value="KAE8299414.1"/>
    <property type="molecule type" value="Genomic_DNA"/>
</dbReference>
<dbReference type="PANTHER" id="PTHR48169">
    <property type="entry name" value="DED DOMAIN-CONTAINING PROTEIN"/>
    <property type="match status" value="1"/>
</dbReference>
<feature type="domain" description="DED" evidence="5">
    <location>
        <begin position="97"/>
        <end position="175"/>
    </location>
</feature>
<dbReference type="CDD" id="cd08340">
    <property type="entry name" value="DED_c-FLIP_r2"/>
    <property type="match status" value="1"/>
</dbReference>
<evidence type="ECO:0000256" key="2">
    <source>
        <dbReference type="ARBA" id="ARBA00022703"/>
    </source>
</evidence>
<feature type="domain" description="DED" evidence="5">
    <location>
        <begin position="12"/>
        <end position="79"/>
    </location>
</feature>
<gene>
    <name evidence="7" type="ORF">D5F01_LYC01809</name>
</gene>
<dbReference type="PANTHER" id="PTHR48169:SF3">
    <property type="entry name" value="CASP8 AND FADD LIKE APOPTOSIS REGULATOR"/>
    <property type="match status" value="1"/>
</dbReference>
<dbReference type="GO" id="GO:0005737">
    <property type="term" value="C:cytoplasm"/>
    <property type="evidence" value="ECO:0007669"/>
    <property type="project" value="UniProtKB-ARBA"/>
</dbReference>
<dbReference type="SUPFAM" id="SSF47986">
    <property type="entry name" value="DEATH domain"/>
    <property type="match status" value="2"/>
</dbReference>
<dbReference type="PROSITE" id="PS50208">
    <property type="entry name" value="CASPASE_P20"/>
    <property type="match status" value="1"/>
</dbReference>
<sequence length="371" mass="42818">MALQDQHEIQAINQIAESLDSGERRVIFYLCESFDTDNSVTCMKDMLKHKVTSHDTSDLFLTELMWQLRRYDILRKVFQTSREEVARILKYRHVLSRFRVLMANISEDMVNEDMNRAKFLLSSTLAREKLEKAKSFLDLIIELEKLDVVSPERVDFLEECLRNIDRIDLAKKVTAYKLQVGISEQHLPQTQRGRSPRPFSAPNGTYPPQPARRALSCHSESLPVPIRREQSRQSQQELYKFNTNPRGVCVIIDCVGNDGDMLEQTFKALHFNVILHKWLSVEETLSAFREIVRQREVLERADGFVCCIISRGTESHLLGTDLYNRGLGLDNVRRLFTAEACPMLAGKPKLFFIQRYTHPRVSALCQDVPSG</sequence>